<organism evidence="6 7">
    <name type="scientific">Kistimonas scapharcae</name>
    <dbReference type="NCBI Taxonomy" id="1036133"/>
    <lineage>
        <taxon>Bacteria</taxon>
        <taxon>Pseudomonadati</taxon>
        <taxon>Pseudomonadota</taxon>
        <taxon>Gammaproteobacteria</taxon>
        <taxon>Oceanospirillales</taxon>
        <taxon>Endozoicomonadaceae</taxon>
        <taxon>Kistimonas</taxon>
    </lineage>
</organism>
<dbReference type="PANTHER" id="PTHR14226">
    <property type="entry name" value="NEUROPATHY TARGET ESTERASE/SWISS CHEESE D.MELANOGASTER"/>
    <property type="match status" value="1"/>
</dbReference>
<dbReference type="RefSeq" id="WP_345199356.1">
    <property type="nucleotide sequence ID" value="NZ_BAABFL010000480.1"/>
</dbReference>
<dbReference type="InterPro" id="IPR002641">
    <property type="entry name" value="PNPLA_dom"/>
</dbReference>
<keyword evidence="3 4" id="KW-0443">Lipid metabolism</keyword>
<keyword evidence="1 4" id="KW-0378">Hydrolase</keyword>
<dbReference type="InterPro" id="IPR016035">
    <property type="entry name" value="Acyl_Trfase/lysoPLipase"/>
</dbReference>
<dbReference type="EMBL" id="BAABFL010000480">
    <property type="protein sequence ID" value="GAA4652732.1"/>
    <property type="molecule type" value="Genomic_DNA"/>
</dbReference>
<dbReference type="NCBIfam" id="NF007623">
    <property type="entry name" value="PRK10279.1"/>
    <property type="match status" value="1"/>
</dbReference>
<dbReference type="Proteomes" id="UP001500604">
    <property type="component" value="Unassembled WGS sequence"/>
</dbReference>
<protein>
    <submittedName>
        <fullName evidence="6">Patatin-like phospholipase RssA</fullName>
    </submittedName>
</protein>
<dbReference type="InterPro" id="IPR050301">
    <property type="entry name" value="NTE"/>
</dbReference>
<feature type="domain" description="PNPLA" evidence="5">
    <location>
        <begin position="8"/>
        <end position="167"/>
    </location>
</feature>
<dbReference type="SUPFAM" id="SSF52151">
    <property type="entry name" value="FabD/lysophospholipase-like"/>
    <property type="match status" value="1"/>
</dbReference>
<feature type="short sequence motif" description="DGA/G" evidence="4">
    <location>
        <begin position="154"/>
        <end position="156"/>
    </location>
</feature>
<evidence type="ECO:0000256" key="4">
    <source>
        <dbReference type="PROSITE-ProRule" id="PRU01161"/>
    </source>
</evidence>
<evidence type="ECO:0000259" key="5">
    <source>
        <dbReference type="PROSITE" id="PS51635"/>
    </source>
</evidence>
<evidence type="ECO:0000256" key="1">
    <source>
        <dbReference type="ARBA" id="ARBA00022801"/>
    </source>
</evidence>
<accession>A0ABP8VAD3</accession>
<evidence type="ECO:0000313" key="6">
    <source>
        <dbReference type="EMBL" id="GAA4652732.1"/>
    </source>
</evidence>
<keyword evidence="7" id="KW-1185">Reference proteome</keyword>
<dbReference type="Pfam" id="PF01734">
    <property type="entry name" value="Patatin"/>
    <property type="match status" value="1"/>
</dbReference>
<evidence type="ECO:0000256" key="2">
    <source>
        <dbReference type="ARBA" id="ARBA00022963"/>
    </source>
</evidence>
<dbReference type="PROSITE" id="PS51635">
    <property type="entry name" value="PNPLA"/>
    <property type="match status" value="1"/>
</dbReference>
<gene>
    <name evidence="6" type="primary">rssA</name>
    <name evidence="6" type="ORF">GCM10023116_50160</name>
</gene>
<dbReference type="Gene3D" id="3.40.1090.10">
    <property type="entry name" value="Cytosolic phospholipase A2 catalytic domain"/>
    <property type="match status" value="2"/>
</dbReference>
<dbReference type="PANTHER" id="PTHR14226:SF76">
    <property type="entry name" value="NTE FAMILY PROTEIN RSSA"/>
    <property type="match status" value="1"/>
</dbReference>
<comment type="caution">
    <text evidence="4">Lacks conserved residue(s) required for the propagation of feature annotation.</text>
</comment>
<name>A0ABP8VAD3_9GAMM</name>
<sequence length="302" mass="32770">MSNRKIGIALGSGSARGWAHIGVLKGLRTLGIEPEIVTGCSAGSLVGAAYACGYLDEFEDWVCSLHWRDVMGLVDVTLSGGLVRGDKMLQFFRENDRDALIEDVERSYAAVATNMETGQEIWLREGSILDAVRASCTFPGLFAPVLRDGTWMLDGGLVNPVPVSLCRAMGADVVIAVDLNTHLVRPRSRRQEEVEPSVWREKLSGLIGPQKPRQEAPGIMEVMATSIHIMQDRITRSRMAGDPPDILLTPQLSEYGMFDFSRSVDAIAEGEAVVLAAAERIRRLTGIEAAGPVEVAEPALPE</sequence>
<comment type="caution">
    <text evidence="6">The sequence shown here is derived from an EMBL/GenBank/DDBJ whole genome shotgun (WGS) entry which is preliminary data.</text>
</comment>
<keyword evidence="2 4" id="KW-0442">Lipid degradation</keyword>
<reference evidence="7" key="1">
    <citation type="journal article" date="2019" name="Int. J. Syst. Evol. Microbiol.">
        <title>The Global Catalogue of Microorganisms (GCM) 10K type strain sequencing project: providing services to taxonomists for standard genome sequencing and annotation.</title>
        <authorList>
            <consortium name="The Broad Institute Genomics Platform"/>
            <consortium name="The Broad Institute Genome Sequencing Center for Infectious Disease"/>
            <person name="Wu L."/>
            <person name="Ma J."/>
        </authorList>
    </citation>
    <scope>NUCLEOTIDE SEQUENCE [LARGE SCALE GENOMIC DNA]</scope>
    <source>
        <strain evidence="7">JCM 17805</strain>
    </source>
</reference>
<feature type="active site" description="Proton acceptor" evidence="4">
    <location>
        <position position="154"/>
    </location>
</feature>
<evidence type="ECO:0000256" key="3">
    <source>
        <dbReference type="ARBA" id="ARBA00023098"/>
    </source>
</evidence>
<feature type="short sequence motif" description="GXSXG" evidence="4">
    <location>
        <begin position="39"/>
        <end position="43"/>
    </location>
</feature>
<proteinExistence type="predicted"/>
<feature type="active site" description="Nucleophile" evidence="4">
    <location>
        <position position="41"/>
    </location>
</feature>
<evidence type="ECO:0000313" key="7">
    <source>
        <dbReference type="Proteomes" id="UP001500604"/>
    </source>
</evidence>